<dbReference type="GO" id="GO:0016491">
    <property type="term" value="F:oxidoreductase activity"/>
    <property type="evidence" value="ECO:0007669"/>
    <property type="project" value="InterPro"/>
</dbReference>
<proteinExistence type="inferred from homology"/>
<evidence type="ECO:0000259" key="3">
    <source>
        <dbReference type="Pfam" id="PF01593"/>
    </source>
</evidence>
<dbReference type="SUPFAM" id="SSF51905">
    <property type="entry name" value="FAD/NAD(P)-binding domain"/>
    <property type="match status" value="1"/>
</dbReference>
<evidence type="ECO:0000259" key="2">
    <source>
        <dbReference type="Pfam" id="PF01370"/>
    </source>
</evidence>
<feature type="domain" description="NAD-dependent epimerase/dehydratase" evidence="2">
    <location>
        <begin position="3"/>
        <end position="214"/>
    </location>
</feature>
<comment type="similarity">
    <text evidence="1">Belongs to the NAD(P)-dependent epimerase/dehydratase family.</text>
</comment>
<comment type="caution">
    <text evidence="4">The sequence shown here is derived from an EMBL/GenBank/DDBJ whole genome shotgun (WGS) entry which is preliminary data.</text>
</comment>
<dbReference type="Gene3D" id="3.50.50.60">
    <property type="entry name" value="FAD/NAD(P)-binding domain"/>
    <property type="match status" value="1"/>
</dbReference>
<sequence length="730" mass="84429">MKILLTGATGFIGINFVLRLYKKYEIIALVRKTSNIEKIKGYCKIYYYDGSIDSIEDIFKKEKIDGVVHLASLVPSTVNPINDISKLIEANIVFGSFLLQIVNQYKISFFINTATFGSYCNSLEYRPATLYASIKKAFEDIMYYYTLISKSVFTNLLLFNIYGPNDEKYLFSFLQKISNTNQELLMGDGSQIVDYSHVYDIADAFDCLIELIQKDPEFCKNKIFSLKGKERKSLKEVVALYEEVLGKKLNIKWGARPKRELEIMQPWEGGENLPNWKQKISLREGFVKMTNEKSENIVVLGAGIAGISAAYHLKQQNKQVKVFEKNNDHGGLCGGFFVDSIKGKFWFDNAVHLSFAKDESVRKAFFSSAKHHTHIPKPLNYYNGIWVKHPAQNNLYALPLDIKLKAIKDMLQNTYENIKVENFEQWLKAQYGEFFSEEFSMKYTRKYWTLDAKNLNTNPMFVGPRFYKPSVDEILTGAMSEDTPVTYYAKEMYYPIKGGYKAFLEGMVKEIDIAYQKEVTAIDNEKKIIYFSDETRVKYEKLISTLPLPLLVKILKNTPQDILKSSKHLHATSVALVSLGFDKEIPEQLWYYVYDEDKFFARFYSPSIKSSHNAPKNCSSIQVEIYFSDFKSLEKMSNNCSNLADFFIKHVKEKLFQMDFCKEEDIICEDFRIIPYANIIFNHGMEEHRDKILKYIKDCGILTCGRFGEWDYLWSDQSFLSGKNAANNLS</sequence>
<dbReference type="InterPro" id="IPR002937">
    <property type="entry name" value="Amino_oxidase"/>
</dbReference>
<dbReference type="AlphaFoldDB" id="A0A5T1TAP5"/>
<dbReference type="Pfam" id="PF01593">
    <property type="entry name" value="Amino_oxidase"/>
    <property type="match status" value="1"/>
</dbReference>
<gene>
    <name evidence="4" type="ORF">CYC04_01195</name>
</gene>
<dbReference type="SUPFAM" id="SSF51735">
    <property type="entry name" value="NAD(P)-binding Rossmann-fold domains"/>
    <property type="match status" value="1"/>
</dbReference>
<dbReference type="Gene3D" id="3.40.50.720">
    <property type="entry name" value="NAD(P)-binding Rossmann-like Domain"/>
    <property type="match status" value="1"/>
</dbReference>
<dbReference type="PANTHER" id="PTHR43000">
    <property type="entry name" value="DTDP-D-GLUCOSE 4,6-DEHYDRATASE-RELATED"/>
    <property type="match status" value="1"/>
</dbReference>
<accession>A0A5T1TAP5</accession>
<protein>
    <recommendedName>
        <fullName evidence="5">NAD-dependent epimerase/dehydratase family protein</fullName>
    </recommendedName>
</protein>
<name>A0A5T1TAP5_CAMCO</name>
<evidence type="ECO:0000313" key="4">
    <source>
        <dbReference type="EMBL" id="EAL6103160.1"/>
    </source>
</evidence>
<evidence type="ECO:0008006" key="5">
    <source>
        <dbReference type="Google" id="ProtNLM"/>
    </source>
</evidence>
<dbReference type="InterPro" id="IPR036291">
    <property type="entry name" value="NAD(P)-bd_dom_sf"/>
</dbReference>
<evidence type="ECO:0000256" key="1">
    <source>
        <dbReference type="ARBA" id="ARBA00007637"/>
    </source>
</evidence>
<organism evidence="4">
    <name type="scientific">Campylobacter coli</name>
    <dbReference type="NCBI Taxonomy" id="195"/>
    <lineage>
        <taxon>Bacteria</taxon>
        <taxon>Pseudomonadati</taxon>
        <taxon>Campylobacterota</taxon>
        <taxon>Epsilonproteobacteria</taxon>
        <taxon>Campylobacterales</taxon>
        <taxon>Campylobacteraceae</taxon>
        <taxon>Campylobacter</taxon>
    </lineage>
</organism>
<dbReference type="InterPro" id="IPR001509">
    <property type="entry name" value="Epimerase_deHydtase"/>
</dbReference>
<feature type="domain" description="Amine oxidase" evidence="3">
    <location>
        <begin position="304"/>
        <end position="586"/>
    </location>
</feature>
<dbReference type="Pfam" id="PF01370">
    <property type="entry name" value="Epimerase"/>
    <property type="match status" value="1"/>
</dbReference>
<dbReference type="InterPro" id="IPR036188">
    <property type="entry name" value="FAD/NAD-bd_sf"/>
</dbReference>
<reference evidence="4" key="1">
    <citation type="submission" date="2018-07" db="EMBL/GenBank/DDBJ databases">
        <authorList>
            <consortium name="GenomeTrakr network: Whole genome sequencing for foodborne pathogen traceback"/>
        </authorList>
    </citation>
    <scope>NUCLEOTIDE SEQUENCE</scope>
    <source>
        <strain evidence="4">NC_C3748</strain>
    </source>
</reference>
<dbReference type="EMBL" id="AACPRT010000003">
    <property type="protein sequence ID" value="EAL6103160.1"/>
    <property type="molecule type" value="Genomic_DNA"/>
</dbReference>